<accession>A0ABS0NXM8</accession>
<dbReference type="InterPro" id="IPR021228">
    <property type="entry name" value="BrxD"/>
</dbReference>
<dbReference type="Pfam" id="PF10923">
    <property type="entry name" value="BrxC_BrxD"/>
    <property type="match status" value="1"/>
</dbReference>
<evidence type="ECO:0000313" key="2">
    <source>
        <dbReference type="Proteomes" id="UP001194539"/>
    </source>
</evidence>
<dbReference type="RefSeq" id="WP_197965295.1">
    <property type="nucleotide sequence ID" value="NZ_JACEGD010000005.1"/>
</dbReference>
<reference evidence="1 2" key="1">
    <citation type="submission" date="2020-07" db="EMBL/GenBank/DDBJ databases">
        <title>Bradyrhizobium diversity isolated from nodules of indigenous legumes of Western Australia.</title>
        <authorList>
            <person name="Klepa M.S."/>
        </authorList>
    </citation>
    <scope>NUCLEOTIDE SEQUENCE [LARGE SCALE GENOMIC DNA]</scope>
    <source>
        <strain evidence="1 2">CNPSo 4019</strain>
    </source>
</reference>
<dbReference type="Proteomes" id="UP001194539">
    <property type="component" value="Unassembled WGS sequence"/>
</dbReference>
<gene>
    <name evidence="1" type="ORF">H1B27_05515</name>
</gene>
<dbReference type="InterPro" id="IPR027417">
    <property type="entry name" value="P-loop_NTPase"/>
</dbReference>
<keyword evidence="2" id="KW-1185">Reference proteome</keyword>
<name>A0ABS0NXM8_9BRAD</name>
<comment type="caution">
    <text evidence="1">The sequence shown here is derived from an EMBL/GenBank/DDBJ whole genome shotgun (WGS) entry which is preliminary data.</text>
</comment>
<proteinExistence type="predicted"/>
<dbReference type="EMBL" id="JACEGD010000005">
    <property type="protein sequence ID" value="MBH5385741.1"/>
    <property type="molecule type" value="Genomic_DNA"/>
</dbReference>
<organism evidence="1 2">
    <name type="scientific">Bradyrhizobium diversitatis</name>
    <dbReference type="NCBI Taxonomy" id="2755406"/>
    <lineage>
        <taxon>Bacteria</taxon>
        <taxon>Pseudomonadati</taxon>
        <taxon>Pseudomonadota</taxon>
        <taxon>Alphaproteobacteria</taxon>
        <taxon>Hyphomicrobiales</taxon>
        <taxon>Nitrobacteraceae</taxon>
        <taxon>Bradyrhizobium</taxon>
    </lineage>
</organism>
<dbReference type="SUPFAM" id="SSF52540">
    <property type="entry name" value="P-loop containing nucleoside triphosphate hydrolases"/>
    <property type="match status" value="1"/>
</dbReference>
<evidence type="ECO:0000313" key="1">
    <source>
        <dbReference type="EMBL" id="MBH5385741.1"/>
    </source>
</evidence>
<protein>
    <submittedName>
        <fullName evidence="1">DUF2791 family P-loop domain-containing protein</fullName>
    </submittedName>
</protein>
<sequence>MDENIAISATDARRLVSKLLNAPIAPGNYSHFINVGTDHILDALDQNYFRGELADGLGCFKYLEGDYGSGKTQFINSLARRASEQSIVTALVTVGADCPFNSPAAIFTAIMESFQPPVDEENAEEKGIEVLIDRWIVRRIRQLGAEPGDDVPELVQRQIEQQIGGLWKGAPDPQMAAGLTVLTQRLLKLRCGAKEAVSDTELVAWVRGSNIRSNGLKNLGLFEPVRDDNAFRRLKTAIAFLRTRIGYRGFMIAFDEGTRTSSFRRGSVKQKQAIENLLTMINQNAEGEFGGVMFVYAATPDFRSDVISTYRALQDRIGTKAFSRGSPQVPLINIEDANSEEVIHSIGRRLLAVFSKAYGVTWENQVQLDNMSELLSAQRAVLFETPKPRYFVYQFCRFLNQQREKQHRITPQYARDFVSNNEPPLESDNP</sequence>